<dbReference type="InterPro" id="IPR018936">
    <property type="entry name" value="PI3/4_kinase_CS"/>
</dbReference>
<evidence type="ECO:0000256" key="1">
    <source>
        <dbReference type="ARBA" id="ARBA00004123"/>
    </source>
</evidence>
<dbReference type="SMART" id="SM00146">
    <property type="entry name" value="PI3Kc"/>
    <property type="match status" value="1"/>
</dbReference>
<evidence type="ECO:0000313" key="16">
    <source>
        <dbReference type="EMBL" id="CAG5129863.1"/>
    </source>
</evidence>
<keyword evidence="10" id="KW-0131">Cell cycle</keyword>
<evidence type="ECO:0000256" key="3">
    <source>
        <dbReference type="ARBA" id="ARBA00022527"/>
    </source>
</evidence>
<dbReference type="AlphaFoldDB" id="A0A8S3ZK52"/>
<dbReference type="PROSITE" id="PS50290">
    <property type="entry name" value="PI3_4_KINASE_3"/>
    <property type="match status" value="1"/>
</dbReference>
<evidence type="ECO:0000256" key="5">
    <source>
        <dbReference type="ARBA" id="ARBA00022741"/>
    </source>
</evidence>
<dbReference type="GO" id="GO:0006281">
    <property type="term" value="P:DNA repair"/>
    <property type="evidence" value="ECO:0007669"/>
    <property type="project" value="InterPro"/>
</dbReference>
<evidence type="ECO:0000259" key="15">
    <source>
        <dbReference type="PROSITE" id="PS51189"/>
    </source>
</evidence>
<reference evidence="16" key="1">
    <citation type="submission" date="2021-04" db="EMBL/GenBank/DDBJ databases">
        <authorList>
            <consortium name="Molecular Ecology Group"/>
        </authorList>
    </citation>
    <scope>NUCLEOTIDE SEQUENCE</scope>
</reference>
<dbReference type="EC" id="2.7.11.1" evidence="2"/>
<dbReference type="Proteomes" id="UP000678393">
    <property type="component" value="Unassembled WGS sequence"/>
</dbReference>
<evidence type="ECO:0000256" key="12">
    <source>
        <dbReference type="ARBA" id="ARBA00048679"/>
    </source>
</evidence>
<keyword evidence="7" id="KW-0418">Kinase</keyword>
<dbReference type="InterPro" id="IPR038980">
    <property type="entry name" value="ATM_plant"/>
</dbReference>
<evidence type="ECO:0000256" key="2">
    <source>
        <dbReference type="ARBA" id="ARBA00012513"/>
    </source>
</evidence>
<dbReference type="Pfam" id="PF00454">
    <property type="entry name" value="PI3_PI4_kinase"/>
    <property type="match status" value="1"/>
</dbReference>
<protein>
    <recommendedName>
        <fullName evidence="13">Serine/threonine-protein kinase ATM</fullName>
        <ecNumber evidence="2">2.7.11.1</ecNumber>
    </recommendedName>
</protein>
<keyword evidence="4" id="KW-0808">Transferase</keyword>
<gene>
    <name evidence="16" type="ORF">CUNI_LOCUS15421</name>
</gene>
<dbReference type="SUPFAM" id="SSF56112">
    <property type="entry name" value="Protein kinase-like (PK-like)"/>
    <property type="match status" value="1"/>
</dbReference>
<feature type="domain" description="PI3K/PI4K catalytic" evidence="14">
    <location>
        <begin position="181"/>
        <end position="465"/>
    </location>
</feature>
<dbReference type="Gene3D" id="3.30.1010.10">
    <property type="entry name" value="Phosphatidylinositol 3-kinase Catalytic Subunit, Chain A, domain 4"/>
    <property type="match status" value="1"/>
</dbReference>
<dbReference type="FunFam" id="3.30.1010.10:FF:000023">
    <property type="entry name" value="Serine/threonine-protein kinase ATM"/>
    <property type="match status" value="1"/>
</dbReference>
<dbReference type="InterPro" id="IPR011009">
    <property type="entry name" value="Kinase-like_dom_sf"/>
</dbReference>
<evidence type="ECO:0000259" key="14">
    <source>
        <dbReference type="PROSITE" id="PS50290"/>
    </source>
</evidence>
<evidence type="ECO:0000256" key="8">
    <source>
        <dbReference type="ARBA" id="ARBA00022840"/>
    </source>
</evidence>
<dbReference type="OrthoDB" id="381190at2759"/>
<dbReference type="PROSITE" id="PS51189">
    <property type="entry name" value="FAT"/>
    <property type="match status" value="1"/>
</dbReference>
<dbReference type="EMBL" id="CAJHNH020003719">
    <property type="protein sequence ID" value="CAG5129863.1"/>
    <property type="molecule type" value="Genomic_DNA"/>
</dbReference>
<comment type="catalytic activity">
    <reaction evidence="11">
        <text>L-threonyl-[protein] + ATP = O-phospho-L-threonyl-[protein] + ADP + H(+)</text>
        <dbReference type="Rhea" id="RHEA:46608"/>
        <dbReference type="Rhea" id="RHEA-COMP:11060"/>
        <dbReference type="Rhea" id="RHEA-COMP:11605"/>
        <dbReference type="ChEBI" id="CHEBI:15378"/>
        <dbReference type="ChEBI" id="CHEBI:30013"/>
        <dbReference type="ChEBI" id="CHEBI:30616"/>
        <dbReference type="ChEBI" id="CHEBI:61977"/>
        <dbReference type="ChEBI" id="CHEBI:456216"/>
        <dbReference type="EC" id="2.7.11.1"/>
    </reaction>
</comment>
<dbReference type="CDD" id="cd05171">
    <property type="entry name" value="PIKKc_ATM"/>
    <property type="match status" value="1"/>
</dbReference>
<keyword evidence="5" id="KW-0547">Nucleotide-binding</keyword>
<evidence type="ECO:0000313" key="17">
    <source>
        <dbReference type="Proteomes" id="UP000678393"/>
    </source>
</evidence>
<accession>A0A8S3ZK52</accession>
<dbReference type="InterPro" id="IPR014009">
    <property type="entry name" value="PIK_FAT"/>
</dbReference>
<feature type="non-terminal residue" evidence="16">
    <location>
        <position position="1"/>
    </location>
</feature>
<name>A0A8S3ZK52_9EUPU</name>
<keyword evidence="3" id="KW-0723">Serine/threonine-protein kinase</keyword>
<keyword evidence="6" id="KW-0227">DNA damage</keyword>
<keyword evidence="9" id="KW-0539">Nucleus</keyword>
<organism evidence="16 17">
    <name type="scientific">Candidula unifasciata</name>
    <dbReference type="NCBI Taxonomy" id="100452"/>
    <lineage>
        <taxon>Eukaryota</taxon>
        <taxon>Metazoa</taxon>
        <taxon>Spiralia</taxon>
        <taxon>Lophotrochozoa</taxon>
        <taxon>Mollusca</taxon>
        <taxon>Gastropoda</taxon>
        <taxon>Heterobranchia</taxon>
        <taxon>Euthyneura</taxon>
        <taxon>Panpulmonata</taxon>
        <taxon>Eupulmonata</taxon>
        <taxon>Stylommatophora</taxon>
        <taxon>Helicina</taxon>
        <taxon>Helicoidea</taxon>
        <taxon>Geomitridae</taxon>
        <taxon>Candidula</taxon>
    </lineage>
</organism>
<dbReference type="GO" id="GO:0005634">
    <property type="term" value="C:nucleus"/>
    <property type="evidence" value="ECO:0007669"/>
    <property type="project" value="UniProtKB-SubCell"/>
</dbReference>
<evidence type="ECO:0000256" key="7">
    <source>
        <dbReference type="ARBA" id="ARBA00022777"/>
    </source>
</evidence>
<feature type="domain" description="FAT" evidence="15">
    <location>
        <begin position="1"/>
        <end position="61"/>
    </location>
</feature>
<dbReference type="Gene3D" id="1.10.1070.11">
    <property type="entry name" value="Phosphatidylinositol 3-/4-kinase, catalytic domain"/>
    <property type="match status" value="1"/>
</dbReference>
<evidence type="ECO:0000256" key="4">
    <source>
        <dbReference type="ARBA" id="ARBA00022679"/>
    </source>
</evidence>
<proteinExistence type="predicted"/>
<dbReference type="PANTHER" id="PTHR37079:SF4">
    <property type="entry name" value="SERINE_THREONINE-PROTEIN KINASE ATM"/>
    <property type="match status" value="1"/>
</dbReference>
<comment type="caution">
    <text evidence="16">The sequence shown here is derived from an EMBL/GenBank/DDBJ whole genome shotgun (WGS) entry which is preliminary data.</text>
</comment>
<feature type="non-terminal residue" evidence="16">
    <location>
        <position position="465"/>
    </location>
</feature>
<dbReference type="GO" id="GO:0004674">
    <property type="term" value="F:protein serine/threonine kinase activity"/>
    <property type="evidence" value="ECO:0007669"/>
    <property type="project" value="UniProtKB-KW"/>
</dbReference>
<evidence type="ECO:0000256" key="6">
    <source>
        <dbReference type="ARBA" id="ARBA00022763"/>
    </source>
</evidence>
<comment type="catalytic activity">
    <reaction evidence="12">
        <text>L-seryl-[protein] + ATP = O-phospho-L-seryl-[protein] + ADP + H(+)</text>
        <dbReference type="Rhea" id="RHEA:17989"/>
        <dbReference type="Rhea" id="RHEA-COMP:9863"/>
        <dbReference type="Rhea" id="RHEA-COMP:11604"/>
        <dbReference type="ChEBI" id="CHEBI:15378"/>
        <dbReference type="ChEBI" id="CHEBI:29999"/>
        <dbReference type="ChEBI" id="CHEBI:30616"/>
        <dbReference type="ChEBI" id="CHEBI:83421"/>
        <dbReference type="ChEBI" id="CHEBI:456216"/>
        <dbReference type="EC" id="2.7.11.1"/>
    </reaction>
</comment>
<keyword evidence="17" id="KW-1185">Reference proteome</keyword>
<dbReference type="InterPro" id="IPR044107">
    <property type="entry name" value="PIKKc_ATM"/>
</dbReference>
<dbReference type="PANTHER" id="PTHR37079">
    <property type="entry name" value="SERINE/THREONINE-PROTEIN KINASE ATM"/>
    <property type="match status" value="1"/>
</dbReference>
<dbReference type="PROSITE" id="PS00916">
    <property type="entry name" value="PI3_4_KINASE_2"/>
    <property type="match status" value="1"/>
</dbReference>
<keyword evidence="8" id="KW-0067">ATP-binding</keyword>
<dbReference type="PROSITE" id="PS00915">
    <property type="entry name" value="PI3_4_KINASE_1"/>
    <property type="match status" value="1"/>
</dbReference>
<evidence type="ECO:0000256" key="11">
    <source>
        <dbReference type="ARBA" id="ARBA00047899"/>
    </source>
</evidence>
<comment type="subcellular location">
    <subcellularLocation>
        <location evidence="1">Nucleus</location>
    </subcellularLocation>
</comment>
<sequence>EHIGAIQTYKFLPLYYQLAARMGSVTSDSSNFQPVLMQLMLKVATDHPHHALWVIIALAHAYKDDEFLNKEKAGTTRRKTTSVDNKVEEERVQAAKGLLEKLHGFDKKLAGIVTNMEKISIAYIELANWSVVSQNNRNPQPLPKELAILKITDCDNISLPSVELKVDPTGTYKNIISPARFGTTFRLAGGINLPKIITCVGSDGRERTQLVKGKDDLRQDAVMQQVFTLVNELLSGDEETLRRQLKIQTYKVIPLSQKCGLLQWCEGTKPLGEYLIGSNGAHFRYRPNDLSAKNCRDHLAAKVKDTSEQKLKAYLEVCAKFKPVFHHFFMEHFVEPSVWFEKRLAYTRSVATNSIVGYILGLGDRHLMNILIDLQSAEVVHIDLGIAFEQGRILPTPETVPFRLTRDIVDGMGITGVEGVFRRCCEKTMEVMKNNSESLLTIVQVLLYDPLSHWSLTPQQALAIQ</sequence>
<dbReference type="GO" id="GO:0005524">
    <property type="term" value="F:ATP binding"/>
    <property type="evidence" value="ECO:0007669"/>
    <property type="project" value="UniProtKB-KW"/>
</dbReference>
<evidence type="ECO:0000256" key="13">
    <source>
        <dbReference type="ARBA" id="ARBA00073111"/>
    </source>
</evidence>
<evidence type="ECO:0000256" key="9">
    <source>
        <dbReference type="ARBA" id="ARBA00023242"/>
    </source>
</evidence>
<dbReference type="InterPro" id="IPR000403">
    <property type="entry name" value="PI3/4_kinase_cat_dom"/>
</dbReference>
<dbReference type="InterPro" id="IPR036940">
    <property type="entry name" value="PI3/4_kinase_cat_sf"/>
</dbReference>
<evidence type="ECO:0000256" key="10">
    <source>
        <dbReference type="ARBA" id="ARBA00023306"/>
    </source>
</evidence>